<sequence length="87" mass="8851">MPRRSFLHTGSAGAVAAAGLAGRGKGAGSGKGVGAVEDMMREHGVLRRALFAYTETAARLRGNEGQPTPGLSTRAPEAGGDLVPHVR</sequence>
<dbReference type="AlphaFoldDB" id="A0A560FTF5"/>
<evidence type="ECO:0000313" key="2">
    <source>
        <dbReference type="EMBL" id="TWB24882.1"/>
    </source>
</evidence>
<proteinExistence type="predicted"/>
<feature type="region of interest" description="Disordered" evidence="1">
    <location>
        <begin position="60"/>
        <end position="87"/>
    </location>
</feature>
<organism evidence="2 3">
    <name type="scientific">Nitrospirillum amazonense</name>
    <dbReference type="NCBI Taxonomy" id="28077"/>
    <lineage>
        <taxon>Bacteria</taxon>
        <taxon>Pseudomonadati</taxon>
        <taxon>Pseudomonadota</taxon>
        <taxon>Alphaproteobacteria</taxon>
        <taxon>Rhodospirillales</taxon>
        <taxon>Azospirillaceae</taxon>
        <taxon>Nitrospirillum</taxon>
    </lineage>
</organism>
<gene>
    <name evidence="2" type="ORF">FBZ89_101508</name>
</gene>
<dbReference type="EMBL" id="VITN01000001">
    <property type="protein sequence ID" value="TWB24882.1"/>
    <property type="molecule type" value="Genomic_DNA"/>
</dbReference>
<name>A0A560FTF5_9PROT</name>
<dbReference type="Proteomes" id="UP000319859">
    <property type="component" value="Unassembled WGS sequence"/>
</dbReference>
<evidence type="ECO:0000256" key="1">
    <source>
        <dbReference type="SAM" id="MobiDB-lite"/>
    </source>
</evidence>
<reference evidence="2 3" key="1">
    <citation type="submission" date="2019-06" db="EMBL/GenBank/DDBJ databases">
        <title>Genomic Encyclopedia of Type Strains, Phase IV (KMG-V): Genome sequencing to study the core and pangenomes of soil and plant-associated prokaryotes.</title>
        <authorList>
            <person name="Whitman W."/>
        </authorList>
    </citation>
    <scope>NUCLEOTIDE SEQUENCE [LARGE SCALE GENOMIC DNA]</scope>
    <source>
        <strain evidence="2 3">BR 11880</strain>
    </source>
</reference>
<protein>
    <submittedName>
        <fullName evidence="2">Uncharacterized protein</fullName>
    </submittedName>
</protein>
<comment type="caution">
    <text evidence="2">The sequence shown here is derived from an EMBL/GenBank/DDBJ whole genome shotgun (WGS) entry which is preliminary data.</text>
</comment>
<accession>A0A560FTF5</accession>
<evidence type="ECO:0000313" key="3">
    <source>
        <dbReference type="Proteomes" id="UP000319859"/>
    </source>
</evidence>